<gene>
    <name evidence="2" type="ORF">BU26DRAFT_580205</name>
</gene>
<feature type="compositionally biased region" description="Polar residues" evidence="1">
    <location>
        <begin position="301"/>
        <end position="314"/>
    </location>
</feature>
<feature type="region of interest" description="Disordered" evidence="1">
    <location>
        <begin position="371"/>
        <end position="462"/>
    </location>
</feature>
<organism evidence="2 3">
    <name type="scientific">Trematosphaeria pertusa</name>
    <dbReference type="NCBI Taxonomy" id="390896"/>
    <lineage>
        <taxon>Eukaryota</taxon>
        <taxon>Fungi</taxon>
        <taxon>Dikarya</taxon>
        <taxon>Ascomycota</taxon>
        <taxon>Pezizomycotina</taxon>
        <taxon>Dothideomycetes</taxon>
        <taxon>Pleosporomycetidae</taxon>
        <taxon>Pleosporales</taxon>
        <taxon>Massarineae</taxon>
        <taxon>Trematosphaeriaceae</taxon>
        <taxon>Trematosphaeria</taxon>
    </lineage>
</organism>
<proteinExistence type="predicted"/>
<feature type="region of interest" description="Disordered" evidence="1">
    <location>
        <begin position="1"/>
        <end position="336"/>
    </location>
</feature>
<name>A0A6A6I1A7_9PLEO</name>
<dbReference type="EMBL" id="ML987203">
    <property type="protein sequence ID" value="KAF2244235.1"/>
    <property type="molecule type" value="Genomic_DNA"/>
</dbReference>
<dbReference type="Proteomes" id="UP000800094">
    <property type="component" value="Unassembled WGS sequence"/>
</dbReference>
<feature type="compositionally biased region" description="Polar residues" evidence="1">
    <location>
        <begin position="60"/>
        <end position="74"/>
    </location>
</feature>
<feature type="region of interest" description="Disordered" evidence="1">
    <location>
        <begin position="494"/>
        <end position="522"/>
    </location>
</feature>
<reference evidence="2" key="1">
    <citation type="journal article" date="2020" name="Stud. Mycol.">
        <title>101 Dothideomycetes genomes: a test case for predicting lifestyles and emergence of pathogens.</title>
        <authorList>
            <person name="Haridas S."/>
            <person name="Albert R."/>
            <person name="Binder M."/>
            <person name="Bloem J."/>
            <person name="Labutti K."/>
            <person name="Salamov A."/>
            <person name="Andreopoulos B."/>
            <person name="Baker S."/>
            <person name="Barry K."/>
            <person name="Bills G."/>
            <person name="Bluhm B."/>
            <person name="Cannon C."/>
            <person name="Castanera R."/>
            <person name="Culley D."/>
            <person name="Daum C."/>
            <person name="Ezra D."/>
            <person name="Gonzalez J."/>
            <person name="Henrissat B."/>
            <person name="Kuo A."/>
            <person name="Liang C."/>
            <person name="Lipzen A."/>
            <person name="Lutzoni F."/>
            <person name="Magnuson J."/>
            <person name="Mondo S."/>
            <person name="Nolan M."/>
            <person name="Ohm R."/>
            <person name="Pangilinan J."/>
            <person name="Park H.-J."/>
            <person name="Ramirez L."/>
            <person name="Alfaro M."/>
            <person name="Sun H."/>
            <person name="Tritt A."/>
            <person name="Yoshinaga Y."/>
            <person name="Zwiers L.-H."/>
            <person name="Turgeon B."/>
            <person name="Goodwin S."/>
            <person name="Spatafora J."/>
            <person name="Crous P."/>
            <person name="Grigoriev I."/>
        </authorList>
    </citation>
    <scope>NUCLEOTIDE SEQUENCE</scope>
    <source>
        <strain evidence="2">CBS 122368</strain>
    </source>
</reference>
<feature type="compositionally biased region" description="Polar residues" evidence="1">
    <location>
        <begin position="510"/>
        <end position="522"/>
    </location>
</feature>
<feature type="compositionally biased region" description="Basic and acidic residues" evidence="1">
    <location>
        <begin position="1"/>
        <end position="12"/>
    </location>
</feature>
<feature type="compositionally biased region" description="Polar residues" evidence="1">
    <location>
        <begin position="326"/>
        <end position="336"/>
    </location>
</feature>
<evidence type="ECO:0000313" key="3">
    <source>
        <dbReference type="Proteomes" id="UP000800094"/>
    </source>
</evidence>
<feature type="compositionally biased region" description="Polar residues" evidence="1">
    <location>
        <begin position="160"/>
        <end position="176"/>
    </location>
</feature>
<evidence type="ECO:0000313" key="2">
    <source>
        <dbReference type="EMBL" id="KAF2244235.1"/>
    </source>
</evidence>
<keyword evidence="3" id="KW-1185">Reference proteome</keyword>
<feature type="compositionally biased region" description="Low complexity" evidence="1">
    <location>
        <begin position="115"/>
        <end position="127"/>
    </location>
</feature>
<dbReference type="OrthoDB" id="3557758at2759"/>
<sequence length="721" mass="79455">MLSYPDRRKFEQIRSQWEAAQPLSDEPSKMVGRKVRPAAHQPLNADQSNGGSKFRRKLSQGLSFSWNPLSQRKTTPARHPRTTSNNEGTDKSIDPEATPKALPRSRTMSYIPRPSRSGSESSVIDSDSATKAPPPVFTVDQARATPSKIPTPSPPVPGRRQSSPRQYNPKLTTQQAKHVAAGNAFAGAGGSSPSKASVRSHTTPNLVKHADSPPLTNFMIPRKSMLQNPSTIPGPQRPTLKENMRSNQRDNRRLSQIQEKSPRSPRSPRRASLTSPRKVSNRRSIGPGNALAHSKQLDRATPTTAGKRLSSQIAPPTPLTAKRLATNKQSPSKSMTSFQNAQGNAIAQSRLMGPVNPPTPPQIDHAAARPALPRASTDKDLRRKTFTTPAKRSGVGMLSRSQGRASNEVRESHSSTFHNLLRLRDPPPPVPPIPERFRTPSMPVLTPVSYTPPSKSNEEDDLTSASSTFALYNFGTKADKQSSLGHSANLEAALPTVEESSDEETGSKAPRSTTNSSPNPFLQSELLATVTPRSWSISDLHSEECTDTVPFEQVKDYMPPLYWAGRFQSRFDQWRTEAMKAELDKDYKAAGFAGQFKLSDEKEAACYIFLQLRDVCVSNQAADSLWEFEYRYRQDHKMLGATCKVPPLLMRRRDDATPKQGPIGRAVRKLTPRKSSFVNLLKGKGWNKEQDVKTVGGTVDFDLPQVESHWSSSSSSSWPGN</sequence>
<dbReference type="RefSeq" id="XP_033679239.1">
    <property type="nucleotide sequence ID" value="XM_033834469.1"/>
</dbReference>
<protein>
    <submittedName>
        <fullName evidence="2">Uncharacterized protein</fullName>
    </submittedName>
</protein>
<feature type="compositionally biased region" description="Basic and acidic residues" evidence="1">
    <location>
        <begin position="239"/>
        <end position="253"/>
    </location>
</feature>
<dbReference type="GeneID" id="54587799"/>
<accession>A0A6A6I1A7</accession>
<evidence type="ECO:0000256" key="1">
    <source>
        <dbReference type="SAM" id="MobiDB-lite"/>
    </source>
</evidence>
<feature type="compositionally biased region" description="Low complexity" evidence="1">
    <location>
        <begin position="180"/>
        <end position="197"/>
    </location>
</feature>
<dbReference type="AlphaFoldDB" id="A0A6A6I1A7"/>